<proteinExistence type="predicted"/>
<dbReference type="OrthoDB" id="10614963at2759"/>
<feature type="non-terminal residue" evidence="2">
    <location>
        <position position="145"/>
    </location>
</feature>
<keyword evidence="3" id="KW-1185">Reference proteome</keyword>
<evidence type="ECO:0000313" key="3">
    <source>
        <dbReference type="Proteomes" id="UP000789342"/>
    </source>
</evidence>
<evidence type="ECO:0000313" key="2">
    <source>
        <dbReference type="EMBL" id="CAG8754038.1"/>
    </source>
</evidence>
<protein>
    <submittedName>
        <fullName evidence="2">16493_t:CDS:1</fullName>
    </submittedName>
</protein>
<name>A0A9N9IXC8_9GLOM</name>
<feature type="non-terminal residue" evidence="2">
    <location>
        <position position="1"/>
    </location>
</feature>
<accession>A0A9N9IXC8</accession>
<reference evidence="2" key="1">
    <citation type="submission" date="2021-06" db="EMBL/GenBank/DDBJ databases">
        <authorList>
            <person name="Kallberg Y."/>
            <person name="Tangrot J."/>
            <person name="Rosling A."/>
        </authorList>
    </citation>
    <scope>NUCLEOTIDE SEQUENCE</scope>
    <source>
        <strain evidence="2">CL551</strain>
    </source>
</reference>
<organism evidence="2 3">
    <name type="scientific">Acaulospora morrowiae</name>
    <dbReference type="NCBI Taxonomy" id="94023"/>
    <lineage>
        <taxon>Eukaryota</taxon>
        <taxon>Fungi</taxon>
        <taxon>Fungi incertae sedis</taxon>
        <taxon>Mucoromycota</taxon>
        <taxon>Glomeromycotina</taxon>
        <taxon>Glomeromycetes</taxon>
        <taxon>Diversisporales</taxon>
        <taxon>Acaulosporaceae</taxon>
        <taxon>Acaulospora</taxon>
    </lineage>
</organism>
<dbReference type="Proteomes" id="UP000789342">
    <property type="component" value="Unassembled WGS sequence"/>
</dbReference>
<keyword evidence="1" id="KW-0175">Coiled coil</keyword>
<feature type="coiled-coil region" evidence="1">
    <location>
        <begin position="53"/>
        <end position="122"/>
    </location>
</feature>
<evidence type="ECO:0000256" key="1">
    <source>
        <dbReference type="SAM" id="Coils"/>
    </source>
</evidence>
<comment type="caution">
    <text evidence="2">The sequence shown here is derived from an EMBL/GenBank/DDBJ whole genome shotgun (WGS) entry which is preliminary data.</text>
</comment>
<dbReference type="EMBL" id="CAJVPV010036911">
    <property type="protein sequence ID" value="CAG8754038.1"/>
    <property type="molecule type" value="Genomic_DNA"/>
</dbReference>
<sequence length="145" mass="17148">YLHFVEKPKESLKVLLDKKWELDTKKVNNLEKNLASFMECSGSQAIPDWIKDQSQCQKDLEALEKKRQEKLIEDIAECDEVSRIISEIEFYQTKLNGHEHLKEDLQKEKKILQNNRDYLESQVSLIATSSRIMKAFLFMRNNDLE</sequence>
<dbReference type="AlphaFoldDB" id="A0A9N9IXC8"/>
<gene>
    <name evidence="2" type="ORF">AMORRO_LOCUS15490</name>
</gene>